<keyword evidence="4" id="KW-1185">Reference proteome</keyword>
<dbReference type="GO" id="GO:0044780">
    <property type="term" value="P:bacterial-type flagellum assembly"/>
    <property type="evidence" value="ECO:0007669"/>
    <property type="project" value="InterPro"/>
</dbReference>
<dbReference type="GeneID" id="76197474"/>
<accession>A0A0K2XUV9</accession>
<protein>
    <recommendedName>
        <fullName evidence="1">Flagella basal body P-ring formation protein FlgA</fullName>
    </recommendedName>
</protein>
<keyword evidence="1" id="KW-1005">Bacterial flagellum biogenesis</keyword>
<organism evidence="3 4">
    <name type="scientific">Helicobacter heilmannii</name>
    <dbReference type="NCBI Taxonomy" id="35817"/>
    <lineage>
        <taxon>Bacteria</taxon>
        <taxon>Pseudomonadati</taxon>
        <taxon>Campylobacterota</taxon>
        <taxon>Epsilonproteobacteria</taxon>
        <taxon>Campylobacterales</taxon>
        <taxon>Helicobacteraceae</taxon>
        <taxon>Helicobacter</taxon>
    </lineage>
</organism>
<dbReference type="STRING" id="1216962.BN341_11900"/>
<dbReference type="Proteomes" id="UP000046090">
    <property type="component" value="Unassembled WGS sequence"/>
</dbReference>
<dbReference type="GO" id="GO:0042597">
    <property type="term" value="C:periplasmic space"/>
    <property type="evidence" value="ECO:0007669"/>
    <property type="project" value="UniProtKB-SubCell"/>
</dbReference>
<keyword evidence="3" id="KW-0969">Cilium</keyword>
<comment type="similarity">
    <text evidence="1">Belongs to the FlgA family.</text>
</comment>
<feature type="domain" description="Flagella basal body P-ring formation protein FlgA SAF" evidence="2">
    <location>
        <begin position="102"/>
        <end position="219"/>
    </location>
</feature>
<keyword evidence="1" id="KW-0574">Periplasm</keyword>
<dbReference type="InterPro" id="IPR017585">
    <property type="entry name" value="SAF_FlgA"/>
</dbReference>
<keyword evidence="3" id="KW-0282">Flagellum</keyword>
<reference evidence="4" key="1">
    <citation type="submission" date="2014-12" db="EMBL/GenBank/DDBJ databases">
        <authorList>
            <person name="Smet A."/>
        </authorList>
    </citation>
    <scope>NUCLEOTIDE SEQUENCE [LARGE SCALE GENOMIC DNA]</scope>
</reference>
<dbReference type="OrthoDB" id="5324646at2"/>
<dbReference type="InterPro" id="IPR039246">
    <property type="entry name" value="Flagellar_FlgA"/>
</dbReference>
<dbReference type="RefSeq" id="WP_015106947.1">
    <property type="nucleotide sequence ID" value="NZ_AP026684.1"/>
</dbReference>
<dbReference type="AlphaFoldDB" id="A0A0K2XUV9"/>
<dbReference type="PANTHER" id="PTHR36307">
    <property type="entry name" value="FLAGELLA BASAL BODY P-RING FORMATION PROTEIN FLGA"/>
    <property type="match status" value="1"/>
</dbReference>
<evidence type="ECO:0000313" key="3">
    <source>
        <dbReference type="EMBL" id="CRI34974.1"/>
    </source>
</evidence>
<keyword evidence="3" id="KW-0966">Cell projection</keyword>
<dbReference type="NCBIfam" id="TIGR03170">
    <property type="entry name" value="flgA_cterm"/>
    <property type="match status" value="1"/>
</dbReference>
<sequence>MRFLLLILLTLPLIAQGLLEQAIKQAYTDFYAKYPLKVQAVQISLASGSLATLEQIIKSAKTPQDLNLQLRPQQFLNQEGLLNLSLQNASVWVRYKIKATIQVYKSKSMLRKDQNLDASNTYQVSIPFTRFFAMPIDASYINNSSARSFLAANTLLSIDKVGAQILVYKHEIFHATLKEGAIFLETSLQALENGGLGQVIQALNVASKKVVQVKITGFLKGEVL</sequence>
<dbReference type="Pfam" id="PF13144">
    <property type="entry name" value="ChapFlgA"/>
    <property type="match status" value="1"/>
</dbReference>
<dbReference type="EMBL" id="CDMK01000002">
    <property type="protein sequence ID" value="CRI34974.1"/>
    <property type="molecule type" value="Genomic_DNA"/>
</dbReference>
<dbReference type="PANTHER" id="PTHR36307:SF1">
    <property type="entry name" value="FLAGELLA BASAL BODY P-RING FORMATION PROTEIN FLGA"/>
    <property type="match status" value="1"/>
</dbReference>
<name>A0A0K2XUV9_HELHE</name>
<dbReference type="Gene3D" id="2.30.30.760">
    <property type="match status" value="1"/>
</dbReference>
<comment type="subcellular location">
    <subcellularLocation>
        <location evidence="1">Periplasm</location>
    </subcellularLocation>
</comment>
<proteinExistence type="inferred from homology"/>
<evidence type="ECO:0000313" key="4">
    <source>
        <dbReference type="Proteomes" id="UP000046090"/>
    </source>
</evidence>
<evidence type="ECO:0000256" key="1">
    <source>
        <dbReference type="RuleBase" id="RU362063"/>
    </source>
</evidence>
<evidence type="ECO:0000259" key="2">
    <source>
        <dbReference type="Pfam" id="PF13144"/>
    </source>
</evidence>
<comment type="function">
    <text evidence="1">Involved in the assembly process of the P-ring formation. It may associate with FlgF on the rod constituting a structure essential for the P-ring assembly or may act as a modulator protein for the P-ring assembly.</text>
</comment>
<gene>
    <name evidence="3" type="ORF">HHE01_07750</name>
</gene>